<dbReference type="SMART" id="SM01332">
    <property type="entry name" value="Cyclin_C"/>
    <property type="match status" value="1"/>
</dbReference>
<gene>
    <name evidence="7" type="ORF">V6N12_018741</name>
</gene>
<evidence type="ECO:0000313" key="8">
    <source>
        <dbReference type="Proteomes" id="UP001472677"/>
    </source>
</evidence>
<name>A0ABR2AUK5_9ROSI</name>
<keyword evidence="2 4" id="KW-0195">Cyclin</keyword>
<dbReference type="InterPro" id="IPR036915">
    <property type="entry name" value="Cyclin-like_sf"/>
</dbReference>
<comment type="caution">
    <text evidence="7">The sequence shown here is derived from an EMBL/GenBank/DDBJ whole genome shotgun (WGS) entry which is preliminary data.</text>
</comment>
<dbReference type="PANTHER" id="PTHR10177">
    <property type="entry name" value="CYCLINS"/>
    <property type="match status" value="1"/>
</dbReference>
<feature type="domain" description="Cyclin-like" evidence="5">
    <location>
        <begin position="100"/>
        <end position="187"/>
    </location>
</feature>
<dbReference type="PROSITE" id="PS00292">
    <property type="entry name" value="CYCLINS"/>
    <property type="match status" value="1"/>
</dbReference>
<dbReference type="SMART" id="SM00385">
    <property type="entry name" value="CYCLIN"/>
    <property type="match status" value="1"/>
</dbReference>
<dbReference type="InterPro" id="IPR006671">
    <property type="entry name" value="Cyclin_N"/>
</dbReference>
<dbReference type="InterPro" id="IPR048258">
    <property type="entry name" value="Cyclins_cyclin-box"/>
</dbReference>
<evidence type="ECO:0000256" key="4">
    <source>
        <dbReference type="RuleBase" id="RU000383"/>
    </source>
</evidence>
<dbReference type="Gene3D" id="1.10.472.10">
    <property type="entry name" value="Cyclin-like"/>
    <property type="match status" value="2"/>
</dbReference>
<dbReference type="Pfam" id="PF02984">
    <property type="entry name" value="Cyclin_C"/>
    <property type="match status" value="1"/>
</dbReference>
<keyword evidence="8" id="KW-1185">Reference proteome</keyword>
<feature type="domain" description="Cyclin C-terminal" evidence="6">
    <location>
        <begin position="196"/>
        <end position="342"/>
    </location>
</feature>
<evidence type="ECO:0000256" key="3">
    <source>
        <dbReference type="ARBA" id="ARBA00023306"/>
    </source>
</evidence>
<evidence type="ECO:0008006" key="9">
    <source>
        <dbReference type="Google" id="ProtNLM"/>
    </source>
</evidence>
<dbReference type="EMBL" id="JBBPBM010000293">
    <property type="protein sequence ID" value="KAK8497829.1"/>
    <property type="molecule type" value="Genomic_DNA"/>
</dbReference>
<organism evidence="7 8">
    <name type="scientific">Hibiscus sabdariffa</name>
    <name type="common">roselle</name>
    <dbReference type="NCBI Taxonomy" id="183260"/>
    <lineage>
        <taxon>Eukaryota</taxon>
        <taxon>Viridiplantae</taxon>
        <taxon>Streptophyta</taxon>
        <taxon>Embryophyta</taxon>
        <taxon>Tracheophyta</taxon>
        <taxon>Spermatophyta</taxon>
        <taxon>Magnoliopsida</taxon>
        <taxon>eudicotyledons</taxon>
        <taxon>Gunneridae</taxon>
        <taxon>Pentapetalae</taxon>
        <taxon>rosids</taxon>
        <taxon>malvids</taxon>
        <taxon>Malvales</taxon>
        <taxon>Malvaceae</taxon>
        <taxon>Malvoideae</taxon>
        <taxon>Hibiscus</taxon>
    </lineage>
</organism>
<comment type="similarity">
    <text evidence="4">Belongs to the cyclin family.</text>
</comment>
<protein>
    <recommendedName>
        <fullName evidence="9">Cyclin N-terminal domain-containing protein</fullName>
    </recommendedName>
</protein>
<dbReference type="InterPro" id="IPR013763">
    <property type="entry name" value="Cyclin-like_dom"/>
</dbReference>
<evidence type="ECO:0000259" key="6">
    <source>
        <dbReference type="SMART" id="SM01332"/>
    </source>
</evidence>
<accession>A0ABR2AUK5</accession>
<dbReference type="CDD" id="cd20544">
    <property type="entry name" value="CYCLIN_AtCycD-like_rpt2"/>
    <property type="match status" value="1"/>
</dbReference>
<dbReference type="Proteomes" id="UP001472677">
    <property type="component" value="Unassembled WGS sequence"/>
</dbReference>
<proteinExistence type="inferred from homology"/>
<keyword evidence="1" id="KW-0132">Cell division</keyword>
<sequence>MALQEEETQQIQNPPLIIDRLYCEEEEDLGECSFEDNASDNFGGTVKKETFLPLLFIDHDLFWEDDELLTLMSKEKETHHGYIDVNSDEPLVLARKEALEWIFKVKEHYGFHALTMVLAVNYFDRFVSSLKFQKDKPWMGQLAAVACLSLAAKVEETQVPLLLDLQVESKYVFDSNTMQRMELLVLSTLQWRMNPVTPISFFNLITSRLGFGLKTHLHLEFLRRCERLLLLLIADSRFMLYIPSIITAATMVHVVKEIEPCHYLEYQKQLIGVLKTCEDKVNACYKLILELLETHCKGNRGHKHKHRSIPSSPNDVIDASFSCDNSVDSGAVTSSVSSFPHPRFKRTRAPDQQMRLPSLNRMFVVDVLSSPR</sequence>
<evidence type="ECO:0000256" key="2">
    <source>
        <dbReference type="ARBA" id="ARBA00023127"/>
    </source>
</evidence>
<dbReference type="CDD" id="cd20543">
    <property type="entry name" value="CYCLIN_AtCycD-like_rpt1"/>
    <property type="match status" value="1"/>
</dbReference>
<dbReference type="InterPro" id="IPR039361">
    <property type="entry name" value="Cyclin"/>
</dbReference>
<dbReference type="InterPro" id="IPR004367">
    <property type="entry name" value="Cyclin_C-dom"/>
</dbReference>
<reference evidence="7 8" key="1">
    <citation type="journal article" date="2024" name="G3 (Bethesda)">
        <title>Genome assembly of Hibiscus sabdariffa L. provides insights into metabolisms of medicinal natural products.</title>
        <authorList>
            <person name="Kim T."/>
        </authorList>
    </citation>
    <scope>NUCLEOTIDE SEQUENCE [LARGE SCALE GENOMIC DNA]</scope>
    <source>
        <strain evidence="7">TK-2024</strain>
        <tissue evidence="7">Old leaves</tissue>
    </source>
</reference>
<evidence type="ECO:0000259" key="5">
    <source>
        <dbReference type="SMART" id="SM00385"/>
    </source>
</evidence>
<evidence type="ECO:0000313" key="7">
    <source>
        <dbReference type="EMBL" id="KAK8497829.1"/>
    </source>
</evidence>
<dbReference type="SUPFAM" id="SSF47954">
    <property type="entry name" value="Cyclin-like"/>
    <property type="match status" value="1"/>
</dbReference>
<keyword evidence="3" id="KW-0131">Cell cycle</keyword>
<evidence type="ECO:0000256" key="1">
    <source>
        <dbReference type="ARBA" id="ARBA00022618"/>
    </source>
</evidence>
<dbReference type="Pfam" id="PF00134">
    <property type="entry name" value="Cyclin_N"/>
    <property type="match status" value="1"/>
</dbReference>